<comment type="pathway">
    <text evidence="8">Carbohydrate degradation; L-fucose degradation; L-lactaldehyde and glycerone phosphate from L-fucose: step 2/3.</text>
</comment>
<feature type="domain" description="Carbohydrate kinase FGGY C-terminal" evidence="12">
    <location>
        <begin position="258"/>
        <end position="437"/>
    </location>
</feature>
<dbReference type="InterPro" id="IPR018483">
    <property type="entry name" value="Carb_kinase_FGGY_CS"/>
</dbReference>
<dbReference type="Pfam" id="PF00370">
    <property type="entry name" value="FGGY_N"/>
    <property type="match status" value="1"/>
</dbReference>
<keyword evidence="4 8" id="KW-0418">Kinase</keyword>
<dbReference type="SUPFAM" id="SSF53067">
    <property type="entry name" value="Actin-like ATPase domain"/>
    <property type="match status" value="2"/>
</dbReference>
<keyword evidence="5 8" id="KW-0067">ATP-binding</keyword>
<gene>
    <name evidence="8 13" type="primary">fucK</name>
    <name evidence="13" type="ORF">O7047_12645</name>
</gene>
<evidence type="ECO:0000259" key="11">
    <source>
        <dbReference type="Pfam" id="PF00370"/>
    </source>
</evidence>
<evidence type="ECO:0000256" key="5">
    <source>
        <dbReference type="ARBA" id="ARBA00022840"/>
    </source>
</evidence>
<dbReference type="InterPro" id="IPR000577">
    <property type="entry name" value="Carb_kinase_FGGY"/>
</dbReference>
<sequence>MKKCFLVLDCGATNVRAIALDPEGRIVARAAVANGSESAAENGAWQQWSLEAIMQRFAACCQQIGPALQAYRLCGLSVTTFGVDGALVDERGALLYPIISWKCPRTVPVMAKMAQIVSPETLQQITGVGQFSFNTLYKLAWLREHHPERLDRAHAWLFISSLINHRLTGRMTTDLTMAGTSQLFDLHQRQFSEKILATVGMNADCFPELVAPGEVVGVLQPDAAALLGLPCDLPVISAGHDTQFALFGAGAGIDEPVLSSGTWEILMARTAQVNTAGLSRYPGATCELDSQAGRFNPGMQYMASGVLEWIRGLFWPPGTEWERIVAEAARIPAGAEGVTMNTQLLDSPYAGWQGVSLSSTPAHFYRAALEGLTARLKADLRALEEIAQFSARELLLVGGGSRNALWNQMKADALGIPVKVLDEAETTVLGASLYGWWGAGEAQSAEAARARVTYRYRYFYPKEQTDA</sequence>
<evidence type="ECO:0000256" key="1">
    <source>
        <dbReference type="ARBA" id="ARBA00009156"/>
    </source>
</evidence>
<accession>A0AAE4IVZ8</accession>
<evidence type="ECO:0000256" key="8">
    <source>
        <dbReference type="HAMAP-Rule" id="MF_00986"/>
    </source>
</evidence>
<evidence type="ECO:0000259" key="12">
    <source>
        <dbReference type="Pfam" id="PF02782"/>
    </source>
</evidence>
<dbReference type="Gene3D" id="3.30.420.40">
    <property type="match status" value="2"/>
</dbReference>
<dbReference type="EC" id="2.7.1.51" evidence="8 9"/>
<comment type="function">
    <text evidence="8">Catalyzes the phosphorylation of L-fuculose.</text>
</comment>
<evidence type="ECO:0000313" key="13">
    <source>
        <dbReference type="EMBL" id="MDR9891072.1"/>
    </source>
</evidence>
<keyword evidence="7 8" id="KW-0119">Carbohydrate metabolism</keyword>
<feature type="domain" description="Carbohydrate kinase FGGY N-terminal" evidence="11">
    <location>
        <begin position="5"/>
        <end position="248"/>
    </location>
</feature>
<reference evidence="13" key="1">
    <citation type="submission" date="2022-12" db="EMBL/GenBank/DDBJ databases">
        <title>NDM-1 containing novel ST 2018 Pseudenterobacter timonensis.</title>
        <authorList>
            <person name="Halder G."/>
            <person name="Mandal S."/>
            <person name="Dutta S."/>
        </authorList>
    </citation>
    <scope>NUCLEOTIDE SEQUENCE</scope>
    <source>
        <strain evidence="13">CNCI147</strain>
    </source>
</reference>
<evidence type="ECO:0000313" key="14">
    <source>
        <dbReference type="Proteomes" id="UP001248822"/>
    </source>
</evidence>
<dbReference type="EMBL" id="JAQGEC010000010">
    <property type="protein sequence ID" value="MDR9891072.1"/>
    <property type="molecule type" value="Genomic_DNA"/>
</dbReference>
<proteinExistence type="inferred from homology"/>
<dbReference type="Pfam" id="PF02782">
    <property type="entry name" value="FGGY_C"/>
    <property type="match status" value="1"/>
</dbReference>
<dbReference type="CDD" id="cd07773">
    <property type="entry name" value="ASKHA_NBD_FGGY_FK"/>
    <property type="match status" value="1"/>
</dbReference>
<dbReference type="InterPro" id="IPR043129">
    <property type="entry name" value="ATPase_NBD"/>
</dbReference>
<evidence type="ECO:0000256" key="3">
    <source>
        <dbReference type="ARBA" id="ARBA00022741"/>
    </source>
</evidence>
<dbReference type="NCBIfam" id="TIGR02628">
    <property type="entry name" value="fuculo_kin_coli"/>
    <property type="match status" value="1"/>
</dbReference>
<dbReference type="PROSITE" id="PS00445">
    <property type="entry name" value="FGGY_KINASES_2"/>
    <property type="match status" value="1"/>
</dbReference>
<comment type="cofactor">
    <cofactor evidence="8">
        <name>a divalent metal cation</name>
        <dbReference type="ChEBI" id="CHEBI:60240"/>
    </cofactor>
</comment>
<comment type="similarity">
    <text evidence="1 8 10">Belongs to the FGGY kinase family.</text>
</comment>
<dbReference type="GO" id="GO:0042355">
    <property type="term" value="P:L-fucose catabolic process"/>
    <property type="evidence" value="ECO:0007669"/>
    <property type="project" value="UniProtKB-UniRule"/>
</dbReference>
<keyword evidence="3 8" id="KW-0547">Nucleotide-binding</keyword>
<dbReference type="PIRSF" id="PIRSF000538">
    <property type="entry name" value="GlpK"/>
    <property type="match status" value="1"/>
</dbReference>
<comment type="caution">
    <text evidence="13">The sequence shown here is derived from an EMBL/GenBank/DDBJ whole genome shotgun (WGS) entry which is preliminary data.</text>
</comment>
<evidence type="ECO:0000256" key="7">
    <source>
        <dbReference type="ARBA" id="ARBA00023277"/>
    </source>
</evidence>
<dbReference type="GO" id="GO:0008737">
    <property type="term" value="F:L-fuculokinase activity"/>
    <property type="evidence" value="ECO:0007669"/>
    <property type="project" value="UniProtKB-UniRule"/>
</dbReference>
<dbReference type="PROSITE" id="PS00933">
    <property type="entry name" value="FGGY_KINASES_1"/>
    <property type="match status" value="1"/>
</dbReference>
<dbReference type="AlphaFoldDB" id="A0AAE4IVZ8"/>
<dbReference type="InterPro" id="IPR013450">
    <property type="entry name" value="Fuculokinase"/>
</dbReference>
<dbReference type="GO" id="GO:0005524">
    <property type="term" value="F:ATP binding"/>
    <property type="evidence" value="ECO:0007669"/>
    <property type="project" value="UniProtKB-UniRule"/>
</dbReference>
<name>A0AAE4IVZ8_9ENTR</name>
<protein>
    <recommendedName>
        <fullName evidence="8 9">L-fuculokinase</fullName>
        <ecNumber evidence="8 9">2.7.1.51</ecNumber>
    </recommendedName>
    <alternativeName>
        <fullName evidence="8">L-fuculose kinase</fullName>
    </alternativeName>
</protein>
<keyword evidence="6 8" id="KW-0294">Fucose metabolism</keyword>
<dbReference type="InterPro" id="IPR050406">
    <property type="entry name" value="FGGY_Carb_Kinase"/>
</dbReference>
<evidence type="ECO:0000256" key="6">
    <source>
        <dbReference type="ARBA" id="ARBA00023253"/>
    </source>
</evidence>
<dbReference type="HAMAP" id="MF_00986">
    <property type="entry name" value="Fuculokinase"/>
    <property type="match status" value="1"/>
</dbReference>
<evidence type="ECO:0000256" key="10">
    <source>
        <dbReference type="RuleBase" id="RU003733"/>
    </source>
</evidence>
<comment type="catalytic activity">
    <reaction evidence="8">
        <text>L-fuculose + ATP = L-fuculose 1-phosphate + ADP + H(+)</text>
        <dbReference type="Rhea" id="RHEA:12376"/>
        <dbReference type="ChEBI" id="CHEBI:15378"/>
        <dbReference type="ChEBI" id="CHEBI:17617"/>
        <dbReference type="ChEBI" id="CHEBI:30616"/>
        <dbReference type="ChEBI" id="CHEBI:57846"/>
        <dbReference type="ChEBI" id="CHEBI:456216"/>
        <dbReference type="EC" id="2.7.1.51"/>
    </reaction>
</comment>
<dbReference type="RefSeq" id="WP_310826463.1">
    <property type="nucleotide sequence ID" value="NZ_JAQGEC010000010.1"/>
</dbReference>
<evidence type="ECO:0000256" key="2">
    <source>
        <dbReference type="ARBA" id="ARBA00022679"/>
    </source>
</evidence>
<dbReference type="InterPro" id="IPR018485">
    <property type="entry name" value="FGGY_C"/>
</dbReference>
<dbReference type="Proteomes" id="UP001248822">
    <property type="component" value="Unassembled WGS sequence"/>
</dbReference>
<organism evidence="13 14">
    <name type="scientific">Pseudenterobacter timonensis</name>
    <dbReference type="NCBI Taxonomy" id="1755099"/>
    <lineage>
        <taxon>Bacteria</taxon>
        <taxon>Pseudomonadati</taxon>
        <taxon>Pseudomonadota</taxon>
        <taxon>Gammaproteobacteria</taxon>
        <taxon>Enterobacterales</taxon>
        <taxon>Enterobacteriaceae</taxon>
        <taxon>Pseudenterobacter</taxon>
    </lineage>
</organism>
<keyword evidence="2 8" id="KW-0808">Transferase</keyword>
<dbReference type="InterPro" id="IPR018484">
    <property type="entry name" value="FGGY_N"/>
</dbReference>
<dbReference type="PANTHER" id="PTHR43095">
    <property type="entry name" value="SUGAR KINASE"/>
    <property type="match status" value="1"/>
</dbReference>
<evidence type="ECO:0000256" key="9">
    <source>
        <dbReference type="NCBIfam" id="TIGR02628"/>
    </source>
</evidence>
<evidence type="ECO:0000256" key="4">
    <source>
        <dbReference type="ARBA" id="ARBA00022777"/>
    </source>
</evidence>
<dbReference type="PANTHER" id="PTHR43095:SF5">
    <property type="entry name" value="XYLULOSE KINASE"/>
    <property type="match status" value="1"/>
</dbReference>